<dbReference type="AlphaFoldDB" id="A0A382GTT2"/>
<accession>A0A382GTT2</accession>
<reference evidence="1" key="1">
    <citation type="submission" date="2018-05" db="EMBL/GenBank/DDBJ databases">
        <authorList>
            <person name="Lanie J.A."/>
            <person name="Ng W.-L."/>
            <person name="Kazmierczak K.M."/>
            <person name="Andrzejewski T.M."/>
            <person name="Davidsen T.M."/>
            <person name="Wayne K.J."/>
            <person name="Tettelin H."/>
            <person name="Glass J.I."/>
            <person name="Rusch D."/>
            <person name="Podicherti R."/>
            <person name="Tsui H.-C.T."/>
            <person name="Winkler M.E."/>
        </authorList>
    </citation>
    <scope>NUCLEOTIDE SEQUENCE</scope>
</reference>
<sequence>MAFTGVNRANVAVTDTFDTWRIRTNEVNTTLNLAAAANTADTLVYRDNAGSANLNVLNANTTVVTHTGTTDSAISVVSAVAAHSAGSYASILTTGGIYGTLNSKFAADLTIGADLSVEGDTTLGNSTADEVTITATLAGNILPTTTTAVSSGGASGSDLGATANSFAHIYTSQETISAVAGITKNVFSVTSAAGAGNTATLLNNSATTGTILNVLSSSTDTGTRSLAKITQSGDVTTSGDTTGLSLAMTSG</sequence>
<proteinExistence type="predicted"/>
<evidence type="ECO:0000313" key="1">
    <source>
        <dbReference type="EMBL" id="SVB78516.1"/>
    </source>
</evidence>
<gene>
    <name evidence="1" type="ORF">METZ01_LOCUS231370</name>
</gene>
<organism evidence="1">
    <name type="scientific">marine metagenome</name>
    <dbReference type="NCBI Taxonomy" id="408172"/>
    <lineage>
        <taxon>unclassified sequences</taxon>
        <taxon>metagenomes</taxon>
        <taxon>ecological metagenomes</taxon>
    </lineage>
</organism>
<feature type="non-terminal residue" evidence="1">
    <location>
        <position position="251"/>
    </location>
</feature>
<name>A0A382GTT2_9ZZZZ</name>
<dbReference type="EMBL" id="UINC01057413">
    <property type="protein sequence ID" value="SVB78516.1"/>
    <property type="molecule type" value="Genomic_DNA"/>
</dbReference>
<protein>
    <submittedName>
        <fullName evidence="1">Uncharacterized protein</fullName>
    </submittedName>
</protein>